<dbReference type="SUPFAM" id="SSF48403">
    <property type="entry name" value="Ankyrin repeat"/>
    <property type="match status" value="1"/>
</dbReference>
<name>A0A6A1WGL2_9ROSI</name>
<dbReference type="AlphaFoldDB" id="A0A6A1WGL2"/>
<evidence type="ECO:0000256" key="1">
    <source>
        <dbReference type="SAM" id="MobiDB-lite"/>
    </source>
</evidence>
<evidence type="ECO:0000313" key="3">
    <source>
        <dbReference type="Proteomes" id="UP000516437"/>
    </source>
</evidence>
<dbReference type="Pfam" id="PF12796">
    <property type="entry name" value="Ank_2"/>
    <property type="match status" value="1"/>
</dbReference>
<dbReference type="OrthoDB" id="1717996at2759"/>
<gene>
    <name evidence="2" type="ORF">CJ030_MR2G022289</name>
</gene>
<evidence type="ECO:0000313" key="2">
    <source>
        <dbReference type="EMBL" id="KAB1222798.1"/>
    </source>
</evidence>
<keyword evidence="3" id="KW-1185">Reference proteome</keyword>
<reference evidence="2 3" key="1">
    <citation type="journal article" date="2019" name="Plant Biotechnol. J.">
        <title>The red bayberry genome and genetic basis of sex determination.</title>
        <authorList>
            <person name="Jia H.M."/>
            <person name="Jia H.J."/>
            <person name="Cai Q.L."/>
            <person name="Wang Y."/>
            <person name="Zhao H.B."/>
            <person name="Yang W.F."/>
            <person name="Wang G.Y."/>
            <person name="Li Y.H."/>
            <person name="Zhan D.L."/>
            <person name="Shen Y.T."/>
            <person name="Niu Q.F."/>
            <person name="Chang L."/>
            <person name="Qiu J."/>
            <person name="Zhao L."/>
            <person name="Xie H.B."/>
            <person name="Fu W.Y."/>
            <person name="Jin J."/>
            <person name="Li X.W."/>
            <person name="Jiao Y."/>
            <person name="Zhou C.C."/>
            <person name="Tu T."/>
            <person name="Chai C.Y."/>
            <person name="Gao J.L."/>
            <person name="Fan L.J."/>
            <person name="van de Weg E."/>
            <person name="Wang J.Y."/>
            <person name="Gao Z.S."/>
        </authorList>
    </citation>
    <scope>NUCLEOTIDE SEQUENCE [LARGE SCALE GENOMIC DNA]</scope>
    <source>
        <tissue evidence="2">Leaves</tissue>
    </source>
</reference>
<dbReference type="EMBL" id="RXIC02000020">
    <property type="protein sequence ID" value="KAB1222798.1"/>
    <property type="molecule type" value="Genomic_DNA"/>
</dbReference>
<dbReference type="InterPro" id="IPR036770">
    <property type="entry name" value="Ankyrin_rpt-contain_sf"/>
</dbReference>
<dbReference type="Proteomes" id="UP000516437">
    <property type="component" value="Chromosome 2"/>
</dbReference>
<feature type="region of interest" description="Disordered" evidence="1">
    <location>
        <begin position="90"/>
        <end position="144"/>
    </location>
</feature>
<dbReference type="InterPro" id="IPR002110">
    <property type="entry name" value="Ankyrin_rpt"/>
</dbReference>
<proteinExistence type="predicted"/>
<sequence>MDEGAIIPKGVNFIAGTLNEESLRIEMVEKTQAFLDLENETQSQRQSDEIGRIMVTEGIAEEKNLTNPFRFARAELFDVDSETEGKLLKKGKRKIGMPRGGETSVPYPIRSSEITEETSLSTNPIPLPETELSTSPPKAADGEIRDRSSRLCLAAVKGDWETAKSIIENDRNLVRAGLTRERDTVFHIAVTGKCSDFIRKLVEFLEPDEMLTVNINNDTGLHIAAASGMLEVARLIDVEKNRKLLLVRGKDGLIPLALAIRGGHREMVDYLYGCTDLDDPADEEYITLVLDSLSRNLYVTALKLVDRRKTMAYERDKTGKTALHVLAQKAPEVATVGYTLEIIREILYIAALKAVDRRTNRVRPRGSPAYILASALLEILVEILYHLSRVDHVRRAVGFP</sequence>
<dbReference type="Gene3D" id="1.25.40.20">
    <property type="entry name" value="Ankyrin repeat-containing domain"/>
    <property type="match status" value="1"/>
</dbReference>
<protein>
    <submittedName>
        <fullName evidence="2">Ankycorbin</fullName>
    </submittedName>
</protein>
<dbReference type="SMART" id="SM00248">
    <property type="entry name" value="ANK"/>
    <property type="match status" value="5"/>
</dbReference>
<accession>A0A6A1WGL2</accession>
<dbReference type="PANTHER" id="PTHR47303">
    <property type="match status" value="1"/>
</dbReference>
<comment type="caution">
    <text evidence="2">The sequence shown here is derived from an EMBL/GenBank/DDBJ whole genome shotgun (WGS) entry which is preliminary data.</text>
</comment>
<dbReference type="PANTHER" id="PTHR47303:SF1">
    <property type="entry name" value="NF-KAPPA-B INHIBITOR BETA"/>
    <property type="match status" value="1"/>
</dbReference>
<organism evidence="2 3">
    <name type="scientific">Morella rubra</name>
    <name type="common">Chinese bayberry</name>
    <dbReference type="NCBI Taxonomy" id="262757"/>
    <lineage>
        <taxon>Eukaryota</taxon>
        <taxon>Viridiplantae</taxon>
        <taxon>Streptophyta</taxon>
        <taxon>Embryophyta</taxon>
        <taxon>Tracheophyta</taxon>
        <taxon>Spermatophyta</taxon>
        <taxon>Magnoliopsida</taxon>
        <taxon>eudicotyledons</taxon>
        <taxon>Gunneridae</taxon>
        <taxon>Pentapetalae</taxon>
        <taxon>rosids</taxon>
        <taxon>fabids</taxon>
        <taxon>Fagales</taxon>
        <taxon>Myricaceae</taxon>
        <taxon>Morella</taxon>
    </lineage>
</organism>